<gene>
    <name evidence="2" type="ORF">HDCHBGLK_03452</name>
</gene>
<accession>A0A494WWN5</accession>
<sequence>MPNYRYNTSDCTRRGQSGCSRQTSPAAASVRPMSSKSTCCDDRAEYDELNGLPIAMAYVPWQQWRAIYEVEKGFHRGTIFEELDKPFKGIGGCCK</sequence>
<reference evidence="2 3" key="1">
    <citation type="journal article" date="2019" name="Appl. Environ. Microbiol.">
        <title>Clostridium scindens ATCC 35704: integration of nutritional requirements, the complete genome sequence, and global transcriptional responses to bile acids.</title>
        <authorList>
            <person name="Devendran S."/>
            <person name="Shrestha R."/>
            <person name="Alves J.M.P."/>
            <person name="Wolf P.G."/>
            <person name="Ly L."/>
            <person name="Hernandez A.G."/>
            <person name="Mendez-Garcia C."/>
            <person name="Inboden A."/>
            <person name="Wiley J."/>
            <person name="Paul O."/>
            <person name="Allen A."/>
            <person name="Springer E."/>
            <person name="Wright C.L."/>
            <person name="Fields C.J."/>
            <person name="Daniel S.L."/>
            <person name="Ridlon J.M."/>
        </authorList>
    </citation>
    <scope>NUCLEOTIDE SEQUENCE [LARGE SCALE GENOMIC DNA]</scope>
    <source>
        <strain evidence="2 3">ATCC 35704</strain>
    </source>
</reference>
<organism evidence="2 3">
    <name type="scientific">Clostridium scindens (strain ATCC 35704 / DSM 5676 / VPI 13733 / 19)</name>
    <dbReference type="NCBI Taxonomy" id="411468"/>
    <lineage>
        <taxon>Bacteria</taxon>
        <taxon>Bacillati</taxon>
        <taxon>Bacillota</taxon>
        <taxon>Clostridia</taxon>
        <taxon>Lachnospirales</taxon>
        <taxon>Lachnospiraceae</taxon>
    </lineage>
</organism>
<evidence type="ECO:0000313" key="2">
    <source>
        <dbReference type="EMBL" id="QBF76036.1"/>
    </source>
</evidence>
<dbReference type="AlphaFoldDB" id="A0A494WWN5"/>
<evidence type="ECO:0008006" key="4">
    <source>
        <dbReference type="Google" id="ProtNLM"/>
    </source>
</evidence>
<evidence type="ECO:0000256" key="1">
    <source>
        <dbReference type="SAM" id="MobiDB-lite"/>
    </source>
</evidence>
<dbReference type="GeneID" id="62697631"/>
<dbReference type="InterPro" id="IPR020256">
    <property type="entry name" value="Spore_coat_CotJA"/>
</dbReference>
<feature type="region of interest" description="Disordered" evidence="1">
    <location>
        <begin position="1"/>
        <end position="38"/>
    </location>
</feature>
<dbReference type="EMBL" id="CP036170">
    <property type="protein sequence ID" value="QBF76036.1"/>
    <property type="molecule type" value="Genomic_DNA"/>
</dbReference>
<name>A0A494WWN5_CLOS5</name>
<dbReference type="RefSeq" id="WP_009248631.1">
    <property type="nucleotide sequence ID" value="NZ_CP036170.1"/>
</dbReference>
<dbReference type="KEGG" id="csci:HDCHBGLK_03452"/>
<keyword evidence="3" id="KW-1185">Reference proteome</keyword>
<evidence type="ECO:0000313" key="3">
    <source>
        <dbReference type="Proteomes" id="UP000289664"/>
    </source>
</evidence>
<protein>
    <recommendedName>
        <fullName evidence="4">Spore coat associated protein JA (CotJA)</fullName>
    </recommendedName>
</protein>
<dbReference type="Proteomes" id="UP000289664">
    <property type="component" value="Chromosome"/>
</dbReference>
<dbReference type="Pfam" id="PF11007">
    <property type="entry name" value="CotJA"/>
    <property type="match status" value="1"/>
</dbReference>
<proteinExistence type="predicted"/>